<name>A0ABV2L1F1_9HYPH</name>
<gene>
    <name evidence="1" type="ORF">ABID43_000134</name>
</gene>
<organism evidence="1 2">
    <name type="scientific">Methylobacterium goesingense</name>
    <dbReference type="NCBI Taxonomy" id="243690"/>
    <lineage>
        <taxon>Bacteria</taxon>
        <taxon>Pseudomonadati</taxon>
        <taxon>Pseudomonadota</taxon>
        <taxon>Alphaproteobacteria</taxon>
        <taxon>Hyphomicrobiales</taxon>
        <taxon>Methylobacteriaceae</taxon>
        <taxon>Methylobacterium</taxon>
    </lineage>
</organism>
<dbReference type="RefSeq" id="WP_354465444.1">
    <property type="nucleotide sequence ID" value="NZ_JBEPMM010000001.1"/>
</dbReference>
<accession>A0ABV2L1F1</accession>
<dbReference type="Pfam" id="PF17036">
    <property type="entry name" value="CBP_BcsS"/>
    <property type="match status" value="1"/>
</dbReference>
<keyword evidence="2" id="KW-1185">Reference proteome</keyword>
<evidence type="ECO:0000313" key="1">
    <source>
        <dbReference type="EMBL" id="MET3690615.1"/>
    </source>
</evidence>
<sequence length="213" mass="22880">MAVAGAEATSPTSLLLFGSLEASPSVFVSGGAKVALDRVDREGFVALANLGAGRRREGALTRDSIVGAVVFGYQWFPEWGVVAAYAGPEGTMDVLSGCSCVQVLPARFGLRLHGEVWARPSDDTLLTATLILGSTRMSAWGRLSWGYRFWGTYLGPELAHYRDETGYAKWNVGLHATDFALGRFSLRLAAGLQMASARRDTAAYVGLTAWTPW</sequence>
<proteinExistence type="predicted"/>
<reference evidence="1 2" key="1">
    <citation type="submission" date="2024-06" db="EMBL/GenBank/DDBJ databases">
        <title>Genomic Encyclopedia of Type Strains, Phase IV (KMG-IV): sequencing the most valuable type-strain genomes for metagenomic binning, comparative biology and taxonomic classification.</title>
        <authorList>
            <person name="Goeker M."/>
        </authorList>
    </citation>
    <scope>NUCLEOTIDE SEQUENCE [LARGE SCALE GENOMIC DNA]</scope>
    <source>
        <strain evidence="1 2">DSM 21331</strain>
    </source>
</reference>
<evidence type="ECO:0000313" key="2">
    <source>
        <dbReference type="Proteomes" id="UP001549145"/>
    </source>
</evidence>
<protein>
    <recommendedName>
        <fullName evidence="3">Cellulose biosynthesis protein BcsS</fullName>
    </recommendedName>
</protein>
<dbReference type="InterPro" id="IPR031485">
    <property type="entry name" value="CBP_BcsS"/>
</dbReference>
<comment type="caution">
    <text evidence="1">The sequence shown here is derived from an EMBL/GenBank/DDBJ whole genome shotgun (WGS) entry which is preliminary data.</text>
</comment>
<dbReference type="Proteomes" id="UP001549145">
    <property type="component" value="Unassembled WGS sequence"/>
</dbReference>
<dbReference type="EMBL" id="JBEPMM010000001">
    <property type="protein sequence ID" value="MET3690615.1"/>
    <property type="molecule type" value="Genomic_DNA"/>
</dbReference>
<evidence type="ECO:0008006" key="3">
    <source>
        <dbReference type="Google" id="ProtNLM"/>
    </source>
</evidence>